<dbReference type="InterPro" id="IPR018960">
    <property type="entry name" value="DUF1990"/>
</dbReference>
<feature type="domain" description="DUF1990" evidence="1">
    <location>
        <begin position="15"/>
        <end position="160"/>
    </location>
</feature>
<organism evidence="2 3">
    <name type="scientific">Canibacter oris</name>
    <dbReference type="NCBI Taxonomy" id="1365628"/>
    <lineage>
        <taxon>Bacteria</taxon>
        <taxon>Bacillati</taxon>
        <taxon>Actinomycetota</taxon>
        <taxon>Actinomycetes</taxon>
        <taxon>Micrococcales</taxon>
        <taxon>Microbacteriaceae</taxon>
        <taxon>Canibacter</taxon>
    </lineage>
</organism>
<dbReference type="Proteomes" id="UP000571183">
    <property type="component" value="Unassembled WGS sequence"/>
</dbReference>
<dbReference type="EMBL" id="JACIFD010000005">
    <property type="protein sequence ID" value="MBB4071342.1"/>
    <property type="molecule type" value="Genomic_DNA"/>
</dbReference>
<dbReference type="AlphaFoldDB" id="A0A840DIN3"/>
<keyword evidence="3" id="KW-1185">Reference proteome</keyword>
<protein>
    <submittedName>
        <fullName evidence="2">Uncharacterized protein (UPF0548 family)</fullName>
    </submittedName>
</protein>
<dbReference type="RefSeq" id="WP_183304441.1">
    <property type="nucleotide sequence ID" value="NZ_JACIFD010000005.1"/>
</dbReference>
<evidence type="ECO:0000313" key="3">
    <source>
        <dbReference type="Proteomes" id="UP000571183"/>
    </source>
</evidence>
<evidence type="ECO:0000259" key="1">
    <source>
        <dbReference type="Pfam" id="PF09348"/>
    </source>
</evidence>
<sequence length="252" mass="26439">MTPARRSSYRRGKLSYAEVGASQLPDLLQFPPNGAAAFCDAAKLGSGTQRFVAAQAALLSGDALLAVGCELPEKGTTPVRQGQQEVIYGADGEAYLATGEQIITATGAQRRSFTVVRIATGAQQAVLVLGTADEGSYTGEVSLAVELREDDSVWAFARGFWHDHAKRFLGLGESGAQQGATFCEQILRALSPTAQLTSRGEVDAATLARAGITQLTGRHEIGVAAAEQDPQIIGYAKRTTATIPTTDEAVTP</sequence>
<comment type="caution">
    <text evidence="2">The sequence shown here is derived from an EMBL/GenBank/DDBJ whole genome shotgun (WGS) entry which is preliminary data.</text>
</comment>
<reference evidence="2" key="1">
    <citation type="submission" date="2020-08" db="EMBL/GenBank/DDBJ databases">
        <title>Sequencing the genomes of 1000 actinobacteria strains.</title>
        <authorList>
            <person name="Klenk H.-P."/>
        </authorList>
    </citation>
    <scope>NUCLEOTIDE SEQUENCE [LARGE SCALE GENOMIC DNA]</scope>
    <source>
        <strain evidence="2">DSM 27064</strain>
    </source>
</reference>
<evidence type="ECO:0000313" key="2">
    <source>
        <dbReference type="EMBL" id="MBB4071342.1"/>
    </source>
</evidence>
<dbReference type="Pfam" id="PF09348">
    <property type="entry name" value="DUF1990"/>
    <property type="match status" value="1"/>
</dbReference>
<gene>
    <name evidence="2" type="ORF">F5897_000639</name>
</gene>
<proteinExistence type="predicted"/>
<name>A0A840DIN3_9MICO</name>
<accession>A0A840DIN3</accession>